<dbReference type="Pfam" id="PF05485">
    <property type="entry name" value="THAP"/>
    <property type="match status" value="1"/>
</dbReference>
<feature type="compositionally biased region" description="Polar residues" evidence="6">
    <location>
        <begin position="211"/>
        <end position="223"/>
    </location>
</feature>
<evidence type="ECO:0000256" key="5">
    <source>
        <dbReference type="PROSITE-ProRule" id="PRU00309"/>
    </source>
</evidence>
<dbReference type="GO" id="GO:0003677">
    <property type="term" value="F:DNA binding"/>
    <property type="evidence" value="ECO:0007669"/>
    <property type="project" value="UniProtKB-UniRule"/>
</dbReference>
<keyword evidence="1" id="KW-0479">Metal-binding</keyword>
<evidence type="ECO:0000313" key="8">
    <source>
        <dbReference type="EMBL" id="JAR66341.1"/>
    </source>
</evidence>
<accession>A0A146ZJ00</accession>
<reference evidence="9" key="2">
    <citation type="submission" date="2025-05" db="UniProtKB">
        <authorList>
            <consortium name="Ensembl"/>
        </authorList>
    </citation>
    <scope>IDENTIFICATION</scope>
</reference>
<dbReference type="PANTHER" id="PTHR31751">
    <property type="entry name" value="SI:CH211-108C17.2-RELATED-RELATED"/>
    <property type="match status" value="1"/>
</dbReference>
<feature type="domain" description="THAP-type" evidence="7">
    <location>
        <begin position="1"/>
        <end position="91"/>
    </location>
</feature>
<evidence type="ECO:0000256" key="1">
    <source>
        <dbReference type="ARBA" id="ARBA00022723"/>
    </source>
</evidence>
<proteinExistence type="predicted"/>
<dbReference type="SUPFAM" id="SSF57716">
    <property type="entry name" value="Glucocorticoid receptor-like (DNA-binding domain)"/>
    <property type="match status" value="1"/>
</dbReference>
<evidence type="ECO:0000256" key="2">
    <source>
        <dbReference type="ARBA" id="ARBA00022771"/>
    </source>
</evidence>
<evidence type="ECO:0000313" key="10">
    <source>
        <dbReference type="Proteomes" id="UP000265000"/>
    </source>
</evidence>
<keyword evidence="3" id="KW-0862">Zinc</keyword>
<keyword evidence="10" id="KW-1185">Reference proteome</keyword>
<dbReference type="SMART" id="SM00980">
    <property type="entry name" value="THAP"/>
    <property type="match status" value="1"/>
</dbReference>
<reference evidence="8" key="1">
    <citation type="submission" date="2015-01" db="EMBL/GenBank/DDBJ databases">
        <title>EvidentialGene: Evidence-directed Construction of Complete mRNA Transcriptomes without Genomes.</title>
        <authorList>
            <person name="Gilbert D.G."/>
        </authorList>
    </citation>
    <scope>NUCLEOTIDE SEQUENCE</scope>
</reference>
<keyword evidence="4 5" id="KW-0238">DNA-binding</keyword>
<dbReference type="Ensembl" id="ENSFHET00000008477.1">
    <property type="protein sequence ID" value="ENSFHEP00000004657.1"/>
    <property type="gene ID" value="ENSFHEG00000005571.1"/>
</dbReference>
<organism evidence="8">
    <name type="scientific">Fundulus heteroclitus</name>
    <name type="common">Killifish</name>
    <name type="synonym">Mummichog</name>
    <dbReference type="NCBI Taxonomy" id="8078"/>
    <lineage>
        <taxon>Eukaryota</taxon>
        <taxon>Metazoa</taxon>
        <taxon>Chordata</taxon>
        <taxon>Craniata</taxon>
        <taxon>Vertebrata</taxon>
        <taxon>Euteleostomi</taxon>
        <taxon>Actinopterygii</taxon>
        <taxon>Neopterygii</taxon>
        <taxon>Teleostei</taxon>
        <taxon>Neoteleostei</taxon>
        <taxon>Acanthomorphata</taxon>
        <taxon>Ovalentaria</taxon>
        <taxon>Atherinomorphae</taxon>
        <taxon>Cyprinodontiformes</taxon>
        <taxon>Fundulidae</taxon>
        <taxon>Fundulus</taxon>
    </lineage>
</organism>
<protein>
    <submittedName>
        <fullName evidence="9">Uncharacterized LOC105939706</fullName>
    </submittedName>
</protein>
<dbReference type="PANTHER" id="PTHR31751:SF44">
    <property type="entry name" value="SI:CH211-211K8.4-RELATED"/>
    <property type="match status" value="1"/>
</dbReference>
<evidence type="ECO:0000256" key="6">
    <source>
        <dbReference type="SAM" id="MobiDB-lite"/>
    </source>
</evidence>
<dbReference type="InterPro" id="IPR006612">
    <property type="entry name" value="THAP_Znf"/>
</dbReference>
<evidence type="ECO:0000256" key="3">
    <source>
        <dbReference type="ARBA" id="ARBA00022833"/>
    </source>
</evidence>
<dbReference type="PROSITE" id="PS50950">
    <property type="entry name" value="ZF_THAP"/>
    <property type="match status" value="1"/>
</dbReference>
<feature type="region of interest" description="Disordered" evidence="6">
    <location>
        <begin position="205"/>
        <end position="234"/>
    </location>
</feature>
<dbReference type="AlphaFoldDB" id="A0A146ZJ00"/>
<dbReference type="Proteomes" id="UP000265000">
    <property type="component" value="Unplaced"/>
</dbReference>
<evidence type="ECO:0000313" key="9">
    <source>
        <dbReference type="Ensembl" id="ENSFHEP00000004657.1"/>
    </source>
</evidence>
<sequence>MSKRRAHVNCSVVGCTNKHANVFSLTASVDQTTRQQWIKFIFDNNVPVTLPATLYVCASHFAPECFVNLGQYQAKMASSLRLEKGVIPTITDSSAAHTARTFQAVPSSILTPQRVDVGCQTKPQMHASTGTQLSYRTLGPHFRSVGTQTTEVKTTKDVGVYTSTIAVFPDVPWSFMPAKPPLKRPRLSLAEDEDGASSVEASCSLADPEHSTYNPEDSVNVSVGSLKDPSSPHGEPVSFRKIRKLVVFESCLMELFEKCPVCGRVCEIQKSIRGTFCAIVQKCPHCQHGRQWKSQPVIGHSTPAGNLQLSAAIYLSGASFFSVQKVFKAMQLQIHSYKQFRKHCCNFIEPAVLHKWKSDQTAILQQLSQEGRAILGGDMRADSPGPGAKYGSYTMMDLKRNNVVDIQLVQSNEVGGSTNMEREALKRSLTLLEESGIKLECIVSDRRPQIQKILADAKITQYHDVWRFEKGISKKLKAISKTKECEKVKKWLPMIKNQIYWIAASSSSGKERVAKWLSVINHVQDIHTHDDPFYPKCTHLPRVSKGKEKWLKGGTTVLYKLQKLFTGKRVLKDVSKLSPHHQAPSLEAFHSAATRFVPKRAPFPSLGTLCSRLCLAAMHYNENAERPHRQANGKLGFKLCWPKGRRGTCTVKPLKEKSTFKYVDELMQLVLDVVSLDPAPFVSQLKQIPVPEPLCSRYDRPEKEDAMSRHWSSIQLTLTPS</sequence>
<evidence type="ECO:0000256" key="4">
    <source>
        <dbReference type="ARBA" id="ARBA00023125"/>
    </source>
</evidence>
<dbReference type="EMBL" id="GCES01019982">
    <property type="protein sequence ID" value="JAR66341.1"/>
    <property type="molecule type" value="Transcribed_RNA"/>
</dbReference>
<keyword evidence="2 5" id="KW-0863">Zinc-finger</keyword>
<dbReference type="GeneTree" id="ENSGT00940000163969"/>
<dbReference type="GO" id="GO:0008270">
    <property type="term" value="F:zinc ion binding"/>
    <property type="evidence" value="ECO:0007669"/>
    <property type="project" value="UniProtKB-KW"/>
</dbReference>
<evidence type="ECO:0000259" key="7">
    <source>
        <dbReference type="PROSITE" id="PS50950"/>
    </source>
</evidence>
<name>A0A146ZJ00_FUNHE</name>